<dbReference type="InterPro" id="IPR006527">
    <property type="entry name" value="F-box-assoc_dom_typ1"/>
</dbReference>
<evidence type="ECO:0000313" key="11">
    <source>
        <dbReference type="Proteomes" id="UP000694240"/>
    </source>
</evidence>
<dbReference type="Proteomes" id="UP000694240">
    <property type="component" value="Chromosome 7"/>
</dbReference>
<dbReference type="InterPro" id="IPR055414">
    <property type="entry name" value="LRR_R13L4/SHOC2-like"/>
</dbReference>
<evidence type="ECO:0000259" key="8">
    <source>
        <dbReference type="Pfam" id="PF23559"/>
    </source>
</evidence>
<dbReference type="FunFam" id="1.10.8.430:FF:000003">
    <property type="entry name" value="Probable disease resistance protein At5g66910"/>
    <property type="match status" value="1"/>
</dbReference>
<dbReference type="GO" id="GO:0016787">
    <property type="term" value="F:hydrolase activity"/>
    <property type="evidence" value="ECO:0007669"/>
    <property type="project" value="UniProtKB-KW"/>
</dbReference>
<dbReference type="InterPro" id="IPR041118">
    <property type="entry name" value="Rx_N"/>
</dbReference>
<evidence type="ECO:0000259" key="5">
    <source>
        <dbReference type="Pfam" id="PF00931"/>
    </source>
</evidence>
<dbReference type="Pfam" id="PF18052">
    <property type="entry name" value="Rx_N"/>
    <property type="match status" value="1"/>
</dbReference>
<dbReference type="FunFam" id="3.40.50.300:FF:001091">
    <property type="entry name" value="Probable disease resistance protein At1g61300"/>
    <property type="match status" value="1"/>
</dbReference>
<dbReference type="EMBL" id="JAEFBK010000007">
    <property type="protein sequence ID" value="KAG7585245.1"/>
    <property type="molecule type" value="Genomic_DNA"/>
</dbReference>
<feature type="domain" description="F-box associated beta-propeller type 1" evidence="6">
    <location>
        <begin position="948"/>
        <end position="1090"/>
    </location>
</feature>
<accession>A0A8T2BEG8</accession>
<keyword evidence="2" id="KW-0547">Nucleotide-binding</keyword>
<dbReference type="FunFam" id="1.10.10.10:FF:000322">
    <property type="entry name" value="Probable disease resistance protein At1g63360"/>
    <property type="match status" value="1"/>
</dbReference>
<proteinExistence type="predicted"/>
<dbReference type="AlphaFoldDB" id="A0A8T2BEG8"/>
<reference evidence="10 11" key="1">
    <citation type="submission" date="2020-12" db="EMBL/GenBank/DDBJ databases">
        <title>Concerted genomic and epigenomic changes stabilize Arabidopsis allopolyploids.</title>
        <authorList>
            <person name="Chen Z."/>
        </authorList>
    </citation>
    <scope>NUCLEOTIDE SEQUENCE [LARGE SCALE GENOMIC DNA]</scope>
    <source>
        <strain evidence="10">Allo738</strain>
        <tissue evidence="10">Leaf</tissue>
    </source>
</reference>
<sequence>MAETLLSFGVEKLWDLLVRESERFQGVKEQFNRLKSDLNMLRCFLEDADAKKHTSAMVRNTVKEIKEIVYDAEDIIETFLLKEELGKTNGMIRNSVRRFSKRMGLAFDMRAISERISKVIRDMQSLGVQQVIVNERDTKSLQERQREMRQTFSSDDEDHLVGLEKSVEQLIGYLVEEDSSQVVSITGMGGIGKTTLARQVFNHETVKSHFAGLAWVCVSQQLSRKYVWQSILRKLGPEYKVSKMTEDELQEKLVQVLETQNTLIVLDDIWREEDWDIIKPMFPRKKGWKVLLTSRNEGVGLRADPKCFTAKPNCLALEQCWTIFQRIVFPRENSTEYKVDEEMEEMGKQMIKHCGGLPLAVKVLGGLLSAQYTLHEWKRVYENIKSHIVGGTSFNDRNISSVYHILSLSFEELPIYLKQCFLYLAHFPEDFQIDVGKLSYYWAAEGIPKPRYYDGATIREVADGYLAELVKRNMVISERDVSTSRFETCQLHDMMREVCLHKAEEENFVQIVDARSSTSISQSPCKSRRLVIQSSCDTIDMNQKLRSLLQLHWMETKLCFTRLQLMRVLDLSGADFMGYKLPPNIGELIHLRYLNLNQVRVTHLPSSIRNLKLLLYLNIDVSPVFPVYMSNVLKELRELRYLALPSKIKGETKLELGNLINLERLGNFSTKHSSVADLHRMTRLRGLSFIFNGEDCTLETLASSLRGLIHLENLTILKHSGEMSRVKAKMHPKVSPPHRIVNNSEGSSSNGMHYVLHSAIVATPGCGKYPGPAVRPLRKIHGEILSRVPLTSLSAVRCTCKSWNALSKHQVFGKAEVAATKQFLGFMVMGSRVCSLRFDLQGIRNDGDDFVDPSIIGLQKSGLKIRNKAFKKNYGNGLQRKIGRSHIVEIVVPTSIKQIRELNQVEIDNVYHCDGLLLCVTKDRWRLVVWNPYLGQIRWIRAIKQFSSAERFGPHISLPFHSYDDEAGAVTLSCVRQEQLALLYHNRETVESLEMWITNQIDPNAVSWSMFFKVDIKPLIGFPKVFEPASFFIDEEKKVAVVSEGEYSYRTNETCRYQTLYIIGEDGYFKSFKIRCSDSPELSSYAPSLVLVETKQQGKRKKKRKIKRRKMQITN</sequence>
<dbReference type="Pfam" id="PF00931">
    <property type="entry name" value="NB-ARC"/>
    <property type="match status" value="1"/>
</dbReference>
<feature type="domain" description="F-box associated beta-propeller type 1" evidence="6">
    <location>
        <begin position="828"/>
        <end position="945"/>
    </location>
</feature>
<evidence type="ECO:0000313" key="10">
    <source>
        <dbReference type="EMBL" id="KAG7585245.1"/>
    </source>
</evidence>
<dbReference type="NCBIfam" id="TIGR01640">
    <property type="entry name" value="F_box_assoc_1"/>
    <property type="match status" value="1"/>
</dbReference>
<dbReference type="InterPro" id="IPR001810">
    <property type="entry name" value="F-box_dom"/>
</dbReference>
<dbReference type="PANTHER" id="PTHR23155:SF1185">
    <property type="entry name" value="DISEASE RESISTANCE RPP8-LIKE PROTEIN 3-RELATED"/>
    <property type="match status" value="1"/>
</dbReference>
<keyword evidence="1" id="KW-0677">Repeat</keyword>
<dbReference type="Pfam" id="PF07734">
    <property type="entry name" value="FBA_1"/>
    <property type="match status" value="2"/>
</dbReference>
<dbReference type="InterPro" id="IPR002182">
    <property type="entry name" value="NB-ARC"/>
</dbReference>
<dbReference type="InterPro" id="IPR038005">
    <property type="entry name" value="RX-like_CC"/>
</dbReference>
<evidence type="ECO:0000256" key="2">
    <source>
        <dbReference type="ARBA" id="ARBA00022741"/>
    </source>
</evidence>
<feature type="domain" description="F-box" evidence="4">
    <location>
        <begin position="780"/>
        <end position="812"/>
    </location>
</feature>
<comment type="caution">
    <text evidence="10">The sequence shown here is derived from an EMBL/GenBank/DDBJ whole genome shotgun (WGS) entry which is preliminary data.</text>
</comment>
<dbReference type="GO" id="GO:0098542">
    <property type="term" value="P:defense response to other organism"/>
    <property type="evidence" value="ECO:0007669"/>
    <property type="project" value="TreeGrafter"/>
</dbReference>
<keyword evidence="11" id="KW-1185">Reference proteome</keyword>
<feature type="domain" description="NB-ARC" evidence="5">
    <location>
        <begin position="164"/>
        <end position="332"/>
    </location>
</feature>
<name>A0A8T2BEG8_9BRAS</name>
<keyword evidence="10" id="KW-0378">Hydrolase</keyword>
<evidence type="ECO:0000259" key="4">
    <source>
        <dbReference type="Pfam" id="PF00646"/>
    </source>
</evidence>
<evidence type="ECO:0000259" key="9">
    <source>
        <dbReference type="Pfam" id="PF23598"/>
    </source>
</evidence>
<evidence type="ECO:0000259" key="6">
    <source>
        <dbReference type="Pfam" id="PF07734"/>
    </source>
</evidence>
<dbReference type="PANTHER" id="PTHR23155">
    <property type="entry name" value="DISEASE RESISTANCE PROTEIN RP"/>
    <property type="match status" value="1"/>
</dbReference>
<organism evidence="10 11">
    <name type="scientific">Arabidopsis thaliana x Arabidopsis arenosa</name>
    <dbReference type="NCBI Taxonomy" id="1240361"/>
    <lineage>
        <taxon>Eukaryota</taxon>
        <taxon>Viridiplantae</taxon>
        <taxon>Streptophyta</taxon>
        <taxon>Embryophyta</taxon>
        <taxon>Tracheophyta</taxon>
        <taxon>Spermatophyta</taxon>
        <taxon>Magnoliopsida</taxon>
        <taxon>eudicotyledons</taxon>
        <taxon>Gunneridae</taxon>
        <taxon>Pentapetalae</taxon>
        <taxon>rosids</taxon>
        <taxon>malvids</taxon>
        <taxon>Brassicales</taxon>
        <taxon>Brassicaceae</taxon>
        <taxon>Camelineae</taxon>
        <taxon>Arabidopsis</taxon>
    </lineage>
</organism>
<evidence type="ECO:0000256" key="3">
    <source>
        <dbReference type="ARBA" id="ARBA00022821"/>
    </source>
</evidence>
<evidence type="ECO:0000259" key="7">
    <source>
        <dbReference type="Pfam" id="PF18052"/>
    </source>
</evidence>
<feature type="domain" description="Disease resistance protein winged helix" evidence="8">
    <location>
        <begin position="427"/>
        <end position="498"/>
    </location>
</feature>
<dbReference type="Pfam" id="PF23559">
    <property type="entry name" value="WHD_DRP"/>
    <property type="match status" value="1"/>
</dbReference>
<dbReference type="Pfam" id="PF00646">
    <property type="entry name" value="F-box"/>
    <property type="match status" value="1"/>
</dbReference>
<protein>
    <submittedName>
        <fullName evidence="10">P-loop containing nucleoside triphosphate hydrolase</fullName>
    </submittedName>
</protein>
<dbReference type="InterPro" id="IPR058922">
    <property type="entry name" value="WHD_DRP"/>
</dbReference>
<dbReference type="InterPro" id="IPR017451">
    <property type="entry name" value="F-box-assoc_interact_dom"/>
</dbReference>
<dbReference type="GO" id="GO:0043531">
    <property type="term" value="F:ADP binding"/>
    <property type="evidence" value="ECO:0007669"/>
    <property type="project" value="InterPro"/>
</dbReference>
<keyword evidence="3" id="KW-0611">Plant defense</keyword>
<evidence type="ECO:0000256" key="1">
    <source>
        <dbReference type="ARBA" id="ARBA00022737"/>
    </source>
</evidence>
<feature type="domain" description="Disease resistance N-terminal" evidence="7">
    <location>
        <begin position="6"/>
        <end position="87"/>
    </location>
</feature>
<dbReference type="Pfam" id="PF23598">
    <property type="entry name" value="LRR_14"/>
    <property type="match status" value="1"/>
</dbReference>
<dbReference type="CDD" id="cd14798">
    <property type="entry name" value="RX-CC_like"/>
    <property type="match status" value="1"/>
</dbReference>
<gene>
    <name evidence="10" type="ORF">ISN45_Aa02g006140</name>
</gene>
<dbReference type="InterPro" id="IPR044974">
    <property type="entry name" value="Disease_R_plants"/>
</dbReference>
<feature type="domain" description="Disease resistance R13L4/SHOC-2-like LRR" evidence="9">
    <location>
        <begin position="545"/>
        <end position="728"/>
    </location>
</feature>